<dbReference type="AlphaFoldDB" id="G8JRI8"/>
<feature type="active site" description="Proton donor" evidence="2">
    <location>
        <position position="64"/>
    </location>
</feature>
<dbReference type="FunCoup" id="G8JRI8">
    <property type="interactions" value="180"/>
</dbReference>
<dbReference type="eggNOG" id="KOG1577">
    <property type="taxonomic scope" value="Eukaryota"/>
</dbReference>
<dbReference type="KEGG" id="erc:Ecym_3264"/>
<dbReference type="EMBL" id="CP002499">
    <property type="protein sequence ID" value="AET38757.1"/>
    <property type="molecule type" value="Genomic_DNA"/>
</dbReference>
<sequence length="311" mass="35958">MVGRTKRFFTLNNGNSIPAITTVGVGNKWTKIYGIRDGAKNLMEYLKEILALPGFLHIMTAEFYPNNGLLSAALKASQKPRHEIWITDKYCSQCKLSSSPIEALERSLDRLGFDYVDLYLIHNPCLDSSPNGISLEKAWKQMELLYKTGKVKNIGVSNFRIEDLERLKDAEIKPQVNEIEFHAFLQNQTPNIYEYAKTHDLLLCGYSPLFPLETKTEDFMDFPFYRYIIGLAEKYNKTEAQILLHWMNCLGVLPVITNTKVKWYKEASDIISFELTSEELDMITELGKKHKPHRKHFVKEYMKYNSEAHIA</sequence>
<dbReference type="InterPro" id="IPR036812">
    <property type="entry name" value="NAD(P)_OxRdtase_dom_sf"/>
</dbReference>
<dbReference type="GO" id="GO:0004032">
    <property type="term" value="F:aldose reductase (NADPH) activity"/>
    <property type="evidence" value="ECO:0007669"/>
    <property type="project" value="EnsemblFungi"/>
</dbReference>
<organism evidence="6 7">
    <name type="scientific">Eremothecium cymbalariae (strain CBS 270.75 / DBVPG 7215 / KCTC 17166 / NRRL Y-17582)</name>
    <name type="common">Yeast</name>
    <dbReference type="NCBI Taxonomy" id="931890"/>
    <lineage>
        <taxon>Eukaryota</taxon>
        <taxon>Fungi</taxon>
        <taxon>Dikarya</taxon>
        <taxon>Ascomycota</taxon>
        <taxon>Saccharomycotina</taxon>
        <taxon>Saccharomycetes</taxon>
        <taxon>Saccharomycetales</taxon>
        <taxon>Saccharomycetaceae</taxon>
        <taxon>Eremothecium</taxon>
    </lineage>
</organism>
<dbReference type="STRING" id="931890.G8JRI8"/>
<evidence type="ECO:0000259" key="5">
    <source>
        <dbReference type="Pfam" id="PF00248"/>
    </source>
</evidence>
<dbReference type="Pfam" id="PF00248">
    <property type="entry name" value="Aldo_ket_red"/>
    <property type="match status" value="1"/>
</dbReference>
<dbReference type="InterPro" id="IPR020471">
    <property type="entry name" value="AKR"/>
</dbReference>
<dbReference type="GeneID" id="11468840"/>
<evidence type="ECO:0000256" key="1">
    <source>
        <dbReference type="ARBA" id="ARBA00023002"/>
    </source>
</evidence>
<evidence type="ECO:0000256" key="2">
    <source>
        <dbReference type="PIRSR" id="PIRSR000097-1"/>
    </source>
</evidence>
<evidence type="ECO:0000256" key="4">
    <source>
        <dbReference type="PIRSR" id="PIRSR000097-3"/>
    </source>
</evidence>
<keyword evidence="1" id="KW-0560">Oxidoreductase</keyword>
<dbReference type="HOGENOM" id="CLU_023205_0_3_1"/>
<keyword evidence="7" id="KW-1185">Reference proteome</keyword>
<name>G8JRI8_ERECY</name>
<gene>
    <name evidence="6" type="ordered locus">Ecym_3264</name>
</gene>
<dbReference type="PROSITE" id="PS00062">
    <property type="entry name" value="ALDOKETO_REDUCTASE_2"/>
    <property type="match status" value="1"/>
</dbReference>
<evidence type="ECO:0000313" key="6">
    <source>
        <dbReference type="EMBL" id="AET38757.1"/>
    </source>
</evidence>
<dbReference type="GO" id="GO:0051268">
    <property type="term" value="F:alpha-keto amide reductase activity"/>
    <property type="evidence" value="ECO:0007669"/>
    <property type="project" value="EnsemblFungi"/>
</dbReference>
<dbReference type="InParanoid" id="G8JRI8"/>
<feature type="site" description="Lowers pKa of active site Tyr" evidence="4">
    <location>
        <position position="89"/>
    </location>
</feature>
<evidence type="ECO:0000313" key="7">
    <source>
        <dbReference type="Proteomes" id="UP000006790"/>
    </source>
</evidence>
<accession>G8JRI8</accession>
<dbReference type="PRINTS" id="PR00069">
    <property type="entry name" value="ALDKETRDTASE"/>
</dbReference>
<dbReference type="GO" id="GO:0051269">
    <property type="term" value="F:alpha-ketoester reductase (NADPH) activity"/>
    <property type="evidence" value="ECO:0007669"/>
    <property type="project" value="EnsemblFungi"/>
</dbReference>
<dbReference type="Gene3D" id="3.20.20.100">
    <property type="entry name" value="NADP-dependent oxidoreductase domain"/>
    <property type="match status" value="1"/>
</dbReference>
<evidence type="ECO:0000256" key="3">
    <source>
        <dbReference type="PIRSR" id="PIRSR000097-2"/>
    </source>
</evidence>
<dbReference type="PIRSF" id="PIRSF000097">
    <property type="entry name" value="AKR"/>
    <property type="match status" value="1"/>
</dbReference>
<feature type="binding site" evidence="3">
    <location>
        <position position="122"/>
    </location>
    <ligand>
        <name>substrate</name>
    </ligand>
</feature>
<proteinExistence type="predicted"/>
<reference evidence="7" key="1">
    <citation type="journal article" date="2012" name="G3 (Bethesda)">
        <title>Pichia sorbitophila, an interspecies yeast hybrid reveals early steps of genome resolution following polyploidization.</title>
        <authorList>
            <person name="Leh Louis V."/>
            <person name="Despons L."/>
            <person name="Friedrich A."/>
            <person name="Martin T."/>
            <person name="Durrens P."/>
            <person name="Casaregola S."/>
            <person name="Neuveglise C."/>
            <person name="Fairhead C."/>
            <person name="Marck C."/>
            <person name="Cruz J.A."/>
            <person name="Straub M.L."/>
            <person name="Kugler V."/>
            <person name="Sacerdot C."/>
            <person name="Uzunov Z."/>
            <person name="Thierry A."/>
            <person name="Weiss S."/>
            <person name="Bleykasten C."/>
            <person name="De Montigny J."/>
            <person name="Jacques N."/>
            <person name="Jung P."/>
            <person name="Lemaire M."/>
            <person name="Mallet S."/>
            <person name="Morel G."/>
            <person name="Richard G.F."/>
            <person name="Sarkar A."/>
            <person name="Savel G."/>
            <person name="Schacherer J."/>
            <person name="Seret M.L."/>
            <person name="Talla E."/>
            <person name="Samson G."/>
            <person name="Jubin C."/>
            <person name="Poulain J."/>
            <person name="Vacherie B."/>
            <person name="Barbe V."/>
            <person name="Pelletier E."/>
            <person name="Sherman D.J."/>
            <person name="Westhof E."/>
            <person name="Weissenbach J."/>
            <person name="Baret P.V."/>
            <person name="Wincker P."/>
            <person name="Gaillardin C."/>
            <person name="Dujon B."/>
            <person name="Souciet J.L."/>
        </authorList>
    </citation>
    <scope>NUCLEOTIDE SEQUENCE [LARGE SCALE GENOMIC DNA]</scope>
    <source>
        <strain evidence="7">CBS 270.75 / DBVPG 7215 / KCTC 17166 / NRRL Y-17582</strain>
    </source>
</reference>
<dbReference type="OrthoDB" id="416253at2759"/>
<dbReference type="GO" id="GO:0042180">
    <property type="term" value="P:ketone metabolic process"/>
    <property type="evidence" value="ECO:0007669"/>
    <property type="project" value="EnsemblFungi"/>
</dbReference>
<dbReference type="GO" id="GO:0034599">
    <property type="term" value="P:cellular response to oxidative stress"/>
    <property type="evidence" value="ECO:0007669"/>
    <property type="project" value="EnsemblFungi"/>
</dbReference>
<dbReference type="OMA" id="IGTGTRW"/>
<dbReference type="Proteomes" id="UP000006790">
    <property type="component" value="Chromosome 3"/>
</dbReference>
<feature type="domain" description="NADP-dependent oxidoreductase" evidence="5">
    <location>
        <begin position="54"/>
        <end position="286"/>
    </location>
</feature>
<dbReference type="InterPro" id="IPR023210">
    <property type="entry name" value="NADP_OxRdtase_dom"/>
</dbReference>
<dbReference type="SUPFAM" id="SSF51430">
    <property type="entry name" value="NAD(P)-linked oxidoreductase"/>
    <property type="match status" value="1"/>
</dbReference>
<dbReference type="RefSeq" id="XP_003645574.1">
    <property type="nucleotide sequence ID" value="XM_003645526.1"/>
</dbReference>
<protein>
    <recommendedName>
        <fullName evidence="5">NADP-dependent oxidoreductase domain-containing protein</fullName>
    </recommendedName>
</protein>
<dbReference type="PANTHER" id="PTHR11732">
    <property type="entry name" value="ALDO/KETO REDUCTASE"/>
    <property type="match status" value="1"/>
</dbReference>
<dbReference type="InterPro" id="IPR018170">
    <property type="entry name" value="Aldo/ket_reductase_CS"/>
</dbReference>